<comment type="caution">
    <text evidence="3">The sequence shown here is derived from an EMBL/GenBank/DDBJ whole genome shotgun (WGS) entry which is preliminary data.</text>
</comment>
<gene>
    <name evidence="3" type="ORF">DFR52_101922</name>
</gene>
<dbReference type="EMBL" id="QGTR01000001">
    <property type="protein sequence ID" value="PWW04228.1"/>
    <property type="molecule type" value="Genomic_DNA"/>
</dbReference>
<organism evidence="3 4">
    <name type="scientific">Hoeflea marina</name>
    <dbReference type="NCBI Taxonomy" id="274592"/>
    <lineage>
        <taxon>Bacteria</taxon>
        <taxon>Pseudomonadati</taxon>
        <taxon>Pseudomonadota</taxon>
        <taxon>Alphaproteobacteria</taxon>
        <taxon>Hyphomicrobiales</taxon>
        <taxon>Rhizobiaceae</taxon>
        <taxon>Hoeflea</taxon>
    </lineage>
</organism>
<dbReference type="InterPro" id="IPR036291">
    <property type="entry name" value="NAD(P)-bd_dom_sf"/>
</dbReference>
<proteinExistence type="inferred from homology"/>
<dbReference type="InterPro" id="IPR002347">
    <property type="entry name" value="SDR_fam"/>
</dbReference>
<dbReference type="PANTHER" id="PTHR44196">
    <property type="entry name" value="DEHYDROGENASE/REDUCTASE SDR FAMILY MEMBER 7B"/>
    <property type="match status" value="1"/>
</dbReference>
<dbReference type="PANTHER" id="PTHR44196:SF1">
    <property type="entry name" value="DEHYDROGENASE_REDUCTASE SDR FAMILY MEMBER 7B"/>
    <property type="match status" value="1"/>
</dbReference>
<dbReference type="PRINTS" id="PR00081">
    <property type="entry name" value="GDHRDH"/>
</dbReference>
<sequence length="273" mass="28837">MPHFTVRPVDGAAWITGASSGIGRAVALLLAAKGFTVHATARSADDLDALASEASGLSGRIVATPGDVTDPEAMTAIVERIIADTGPLALAIFNAGVFLPVSGEALQASRFKKTFDVNLMGVVNGLVPAVGVMKPAGRGQIAIVSSVAGYSGLPSSAAYGASKAGLTNMAESLKFDFDKLGIRIQVIHPGFVETPATEKNPFEMPALMKVDDAAGRIVEGLASSSFEITFPRRFTYVLKFLRMLPYPLYFTLMNKATGWEDRPLETAMREDKA</sequence>
<keyword evidence="2" id="KW-0560">Oxidoreductase</keyword>
<reference evidence="3 4" key="1">
    <citation type="submission" date="2018-05" db="EMBL/GenBank/DDBJ databases">
        <title>Genomic Encyclopedia of Type Strains, Phase IV (KMG-IV): sequencing the most valuable type-strain genomes for metagenomic binning, comparative biology and taxonomic classification.</title>
        <authorList>
            <person name="Goeker M."/>
        </authorList>
    </citation>
    <scope>NUCLEOTIDE SEQUENCE [LARGE SCALE GENOMIC DNA]</scope>
    <source>
        <strain evidence="3 4">DSM 16791</strain>
    </source>
</reference>
<dbReference type="Pfam" id="PF00106">
    <property type="entry name" value="adh_short"/>
    <property type="match status" value="1"/>
</dbReference>
<comment type="similarity">
    <text evidence="1">Belongs to the short-chain dehydrogenases/reductases (SDR) family.</text>
</comment>
<keyword evidence="4" id="KW-1185">Reference proteome</keyword>
<dbReference type="Gene3D" id="3.40.50.720">
    <property type="entry name" value="NAD(P)-binding Rossmann-like Domain"/>
    <property type="match status" value="1"/>
</dbReference>
<dbReference type="GO" id="GO:0016020">
    <property type="term" value="C:membrane"/>
    <property type="evidence" value="ECO:0007669"/>
    <property type="project" value="TreeGrafter"/>
</dbReference>
<dbReference type="SUPFAM" id="SSF51735">
    <property type="entry name" value="NAD(P)-binding Rossmann-fold domains"/>
    <property type="match status" value="1"/>
</dbReference>
<dbReference type="GO" id="GO:0016491">
    <property type="term" value="F:oxidoreductase activity"/>
    <property type="evidence" value="ECO:0007669"/>
    <property type="project" value="UniProtKB-KW"/>
</dbReference>
<dbReference type="Proteomes" id="UP000246352">
    <property type="component" value="Unassembled WGS sequence"/>
</dbReference>
<dbReference type="OrthoDB" id="335726at2"/>
<evidence type="ECO:0000256" key="2">
    <source>
        <dbReference type="ARBA" id="ARBA00023002"/>
    </source>
</evidence>
<accession>A0A317PRZ0</accession>
<name>A0A317PRZ0_9HYPH</name>
<evidence type="ECO:0000313" key="4">
    <source>
        <dbReference type="Proteomes" id="UP000246352"/>
    </source>
</evidence>
<evidence type="ECO:0000313" key="3">
    <source>
        <dbReference type="EMBL" id="PWW04228.1"/>
    </source>
</evidence>
<protein>
    <submittedName>
        <fullName evidence="3">Short-subunit dehydrogenase</fullName>
    </submittedName>
</protein>
<dbReference type="AlphaFoldDB" id="A0A317PRZ0"/>
<evidence type="ECO:0000256" key="1">
    <source>
        <dbReference type="ARBA" id="ARBA00006484"/>
    </source>
</evidence>
<dbReference type="RefSeq" id="WP_110030684.1">
    <property type="nucleotide sequence ID" value="NZ_QGTR01000001.1"/>
</dbReference>